<dbReference type="SMART" id="SM00347">
    <property type="entry name" value="HTH_MARR"/>
    <property type="match status" value="1"/>
</dbReference>
<evidence type="ECO:0000256" key="3">
    <source>
        <dbReference type="ARBA" id="ARBA00023163"/>
    </source>
</evidence>
<feature type="domain" description="HTH marR-type" evidence="4">
    <location>
        <begin position="17"/>
        <end position="149"/>
    </location>
</feature>
<evidence type="ECO:0000313" key="7">
    <source>
        <dbReference type="Proteomes" id="UP000274097"/>
    </source>
</evidence>
<keyword evidence="3" id="KW-0804">Transcription</keyword>
<evidence type="ECO:0000313" key="5">
    <source>
        <dbReference type="EMBL" id="RKK05965.1"/>
    </source>
</evidence>
<dbReference type="GO" id="GO:0003677">
    <property type="term" value="F:DNA binding"/>
    <property type="evidence" value="ECO:0007669"/>
    <property type="project" value="UniProtKB-KW"/>
</dbReference>
<dbReference type="PANTHER" id="PTHR35790">
    <property type="entry name" value="HTH-TYPE TRANSCRIPTIONAL REGULATOR PCHR"/>
    <property type="match status" value="1"/>
</dbReference>
<gene>
    <name evidence="5" type="ORF">D6Z83_01655</name>
    <name evidence="6" type="ORF">EBE87_18235</name>
</gene>
<dbReference type="GO" id="GO:0003700">
    <property type="term" value="F:DNA-binding transcription factor activity"/>
    <property type="evidence" value="ECO:0007669"/>
    <property type="project" value="InterPro"/>
</dbReference>
<dbReference type="Pfam" id="PF12802">
    <property type="entry name" value="MarR_2"/>
    <property type="match status" value="1"/>
</dbReference>
<dbReference type="OrthoDB" id="8906692at2"/>
<keyword evidence="2" id="KW-0238">DNA-binding</keyword>
<organism evidence="5 8">
    <name type="scientific">Teichococcus wenyumeiae</name>
    <dbReference type="NCBI Taxonomy" id="2478470"/>
    <lineage>
        <taxon>Bacteria</taxon>
        <taxon>Pseudomonadati</taxon>
        <taxon>Pseudomonadota</taxon>
        <taxon>Alphaproteobacteria</taxon>
        <taxon>Acetobacterales</taxon>
        <taxon>Roseomonadaceae</taxon>
        <taxon>Roseomonas</taxon>
    </lineage>
</organism>
<accession>A0A3A9JN68</accession>
<dbReference type="SUPFAM" id="SSF46785">
    <property type="entry name" value="Winged helix' DNA-binding domain"/>
    <property type="match status" value="1"/>
</dbReference>
<evidence type="ECO:0000313" key="8">
    <source>
        <dbReference type="Proteomes" id="UP000278036"/>
    </source>
</evidence>
<name>A0A3A9JN68_9PROT</name>
<dbReference type="InParanoid" id="A0A3A9JN68"/>
<dbReference type="Gene3D" id="1.10.10.10">
    <property type="entry name" value="Winged helix-like DNA-binding domain superfamily/Winged helix DNA-binding domain"/>
    <property type="match status" value="1"/>
</dbReference>
<dbReference type="InterPro" id="IPR036388">
    <property type="entry name" value="WH-like_DNA-bd_sf"/>
</dbReference>
<evidence type="ECO:0000313" key="6">
    <source>
        <dbReference type="EMBL" id="RMI19812.1"/>
    </source>
</evidence>
<dbReference type="Proteomes" id="UP000274097">
    <property type="component" value="Unassembled WGS sequence"/>
</dbReference>
<dbReference type="InterPro" id="IPR000835">
    <property type="entry name" value="HTH_MarR-typ"/>
</dbReference>
<comment type="caution">
    <text evidence="5">The sequence shown here is derived from an EMBL/GenBank/DDBJ whole genome shotgun (WGS) entry which is preliminary data.</text>
</comment>
<dbReference type="EMBL" id="RAQU01000007">
    <property type="protein sequence ID" value="RKK05965.1"/>
    <property type="molecule type" value="Genomic_DNA"/>
</dbReference>
<evidence type="ECO:0000256" key="1">
    <source>
        <dbReference type="ARBA" id="ARBA00023015"/>
    </source>
</evidence>
<dbReference type="PANTHER" id="PTHR35790:SF4">
    <property type="entry name" value="HTH-TYPE TRANSCRIPTIONAL REGULATOR PCHR"/>
    <property type="match status" value="1"/>
</dbReference>
<dbReference type="Proteomes" id="UP000278036">
    <property type="component" value="Unassembled WGS sequence"/>
</dbReference>
<dbReference type="InterPro" id="IPR036390">
    <property type="entry name" value="WH_DNA-bd_sf"/>
</dbReference>
<dbReference type="AlphaFoldDB" id="A0A3A9JN68"/>
<evidence type="ECO:0000256" key="2">
    <source>
        <dbReference type="ARBA" id="ARBA00023125"/>
    </source>
</evidence>
<dbReference type="RefSeq" id="WP_120636590.1">
    <property type="nucleotide sequence ID" value="NZ_RAQU01000007.1"/>
</dbReference>
<keyword evidence="7" id="KW-1185">Reference proteome</keyword>
<proteinExistence type="predicted"/>
<keyword evidence="1" id="KW-0805">Transcription regulation</keyword>
<reference evidence="5 8" key="1">
    <citation type="submission" date="2018-09" db="EMBL/GenBank/DDBJ databases">
        <title>Roseomonas sp. nov., isolated from feces of Tibetan antelopes in the Qinghai-Tibet plateau, China.</title>
        <authorList>
            <person name="Tian Z."/>
        </authorList>
    </citation>
    <scope>NUCLEOTIDE SEQUENCE [LARGE SCALE GENOMIC DNA]</scope>
    <source>
        <strain evidence="6 7">Z23</strain>
        <strain evidence="5 8">Z24</strain>
    </source>
</reference>
<dbReference type="PROSITE" id="PS50995">
    <property type="entry name" value="HTH_MARR_2"/>
    <property type="match status" value="1"/>
</dbReference>
<sequence>MPASRTAAQAKAALTIKDLLSYRIHQLANALSRGAAARYRREFDVSLMEWRTIALLGDFAPMTLKDLARQSGLDKGLASRVVSGLVQRGLVKRGTASDARELALSLTPAGKTVFQGLMRAASERDAAFRAVLTDDESACLESAIGKLIQVARTQA</sequence>
<dbReference type="InterPro" id="IPR052067">
    <property type="entry name" value="Metal_resp_HTH_trans_reg"/>
</dbReference>
<protein>
    <submittedName>
        <fullName evidence="5">MarR family transcriptional regulator</fullName>
    </submittedName>
</protein>
<evidence type="ECO:0000259" key="4">
    <source>
        <dbReference type="PROSITE" id="PS50995"/>
    </source>
</evidence>
<dbReference type="EMBL" id="RFLX01000015">
    <property type="protein sequence ID" value="RMI19812.1"/>
    <property type="molecule type" value="Genomic_DNA"/>
</dbReference>